<evidence type="ECO:0000256" key="2">
    <source>
        <dbReference type="ARBA" id="ARBA00022448"/>
    </source>
</evidence>
<dbReference type="InterPro" id="IPR039426">
    <property type="entry name" value="TonB-dep_rcpt-like"/>
</dbReference>
<dbReference type="Gene3D" id="2.170.130.10">
    <property type="entry name" value="TonB-dependent receptor, plug domain"/>
    <property type="match status" value="1"/>
</dbReference>
<evidence type="ECO:0000256" key="4">
    <source>
        <dbReference type="ARBA" id="ARBA00022692"/>
    </source>
</evidence>
<sequence>MKKLNLGGLFRWERLLITNLKMKLTSLLLIVSLFQIQASTYSQNTRITLKLKNATVEEIFDQIESLSEFRFLYNHAKVDVDRRVTINADEERIFDILETLFSNTNIYFTVKKKRISLKTGKIRAPEKTKTNLNDWQDQAITGQVVDEDGQPLPGATVIEKGTNNGTQTDFDGNYSINVSNTSGTLVFSYIGYETKEIPISGQSTINISLAEDTQVLGEVVVTSLGITREKRAIGYATSTIKADEIVKTGTPNVATALYGKAPGVRIAATSGGSTSAVNIQIRGIGSITGSTQPLIVLDGIPIRNNDVSNDNYWADQRVRGNGLLDINPEDVANISILKGASAAALYGNEALNGVVLITTKTGKGGEKGLGVSVNSTYTTDKVAYLPRFQNVRGPGYPVYLNDAGQGEDMWLERDGNRIPIGTTLNYGPKFDGQPALAWTGDVIPYNAQNGPEGLYQDAHNFINNISIVNSTEKSNLRFSYTRQDNEGLSRNSENDKNIFNLNTSFQWNDDLKTDILVNYINAKVKSRPYSIDRLTNNFGGMMTRFDSGNWYQEYYKTSLGYRYVTGDNTNTFTPEENLRIPGYRNDVLDYTWRVNENRYEENTDRVIASITQHWNITDELSLRGRISTDFTSYQSQSKNTSTRPLIYGPSGHYGIENSISKIFYGDVLLTYAKELTPNLGMSLMAGYNATKETFFRTNRGVNGGLSVENWFSLNASTNTANSGSDEEALTKDAFLATANFDYKGYLYLEGTIRRDRTSTMHPDDNAFYYPSVNSGFVFSDAFDMPEFLSYGKLRASWGKVGNFPGRYAANVAYDQNTLGSQGGGSVIYTTTPGTAGNDGIKSETQREIEFGLDLKFLQGRIGLDMAYYDSRLEDQIIPLSLPNSSGASSILTNIGTMRNKGFEVGLNVTPISTADFTWDMNINFAKNENKVESLAPGLEELLHRDFDGGGAQLRSEPGSPVGVFYTHPVATDASGNKIVDPNGLYKVDPDEWVKVGSAQPKAVGGVSNYFRYKNFSLSGLVDYRIGGYVMPTAINWMTGRGLTEESLWAMDAENGGLSWYVDANTGDRNLTNAGTAQGPNGEVVYDNGIVLDGVKADGSTNDYITSNPEYFWTVYNWGGPQYSPNTRYELYIKENTYFKMRELSLGYQLPKEVANKIGFQDIQLSVFGRNLFYLYRNIKDMDAEQLTAGSRWAQNVSNAGTNPASRTLGLSVRAKL</sequence>
<dbReference type="SUPFAM" id="SSF56935">
    <property type="entry name" value="Porins"/>
    <property type="match status" value="1"/>
</dbReference>
<dbReference type="AlphaFoldDB" id="A0A285MTE8"/>
<dbReference type="Gene3D" id="2.40.170.20">
    <property type="entry name" value="TonB-dependent receptor, beta-barrel domain"/>
    <property type="match status" value="1"/>
</dbReference>
<dbReference type="GO" id="GO:0009279">
    <property type="term" value="C:cell outer membrane"/>
    <property type="evidence" value="ECO:0007669"/>
    <property type="project" value="UniProtKB-SubCell"/>
</dbReference>
<dbReference type="SUPFAM" id="SSF49464">
    <property type="entry name" value="Carboxypeptidase regulatory domain-like"/>
    <property type="match status" value="1"/>
</dbReference>
<dbReference type="FunFam" id="2.60.40.1120:FF:000003">
    <property type="entry name" value="Outer membrane protein Omp121"/>
    <property type="match status" value="1"/>
</dbReference>
<evidence type="ECO:0000313" key="9">
    <source>
        <dbReference type="EMBL" id="SNZ00470.1"/>
    </source>
</evidence>
<keyword evidence="6 7" id="KW-0998">Cell outer membrane</keyword>
<evidence type="ECO:0000259" key="8">
    <source>
        <dbReference type="Pfam" id="PF07715"/>
    </source>
</evidence>
<dbReference type="Pfam" id="PF07715">
    <property type="entry name" value="Plug"/>
    <property type="match status" value="1"/>
</dbReference>
<dbReference type="Proteomes" id="UP000219048">
    <property type="component" value="Unassembled WGS sequence"/>
</dbReference>
<proteinExistence type="inferred from homology"/>
<feature type="domain" description="TonB-dependent receptor plug" evidence="8">
    <location>
        <begin position="230"/>
        <end position="354"/>
    </location>
</feature>
<keyword evidence="3 7" id="KW-1134">Transmembrane beta strand</keyword>
<dbReference type="RefSeq" id="WP_207763870.1">
    <property type="nucleotide sequence ID" value="NZ_OBEH01000003.1"/>
</dbReference>
<dbReference type="InterPro" id="IPR008969">
    <property type="entry name" value="CarboxyPept-like_regulatory"/>
</dbReference>
<comment type="subcellular location">
    <subcellularLocation>
        <location evidence="1 7">Cell outer membrane</location>
        <topology evidence="1 7">Multi-pass membrane protein</topology>
    </subcellularLocation>
</comment>
<name>A0A285MTE8_9FLAO</name>
<reference evidence="10" key="1">
    <citation type="submission" date="2017-09" db="EMBL/GenBank/DDBJ databases">
        <authorList>
            <person name="Varghese N."/>
            <person name="Submissions S."/>
        </authorList>
    </citation>
    <scope>NUCLEOTIDE SEQUENCE [LARGE SCALE GENOMIC DNA]</scope>
    <source>
        <strain evidence="10">DSM 25885</strain>
    </source>
</reference>
<evidence type="ECO:0000256" key="6">
    <source>
        <dbReference type="ARBA" id="ARBA00023237"/>
    </source>
</evidence>
<dbReference type="InterPro" id="IPR023997">
    <property type="entry name" value="TonB-dep_OMP_SusC/RagA_CS"/>
</dbReference>
<comment type="similarity">
    <text evidence="7">Belongs to the TonB-dependent receptor family.</text>
</comment>
<evidence type="ECO:0000256" key="7">
    <source>
        <dbReference type="PROSITE-ProRule" id="PRU01360"/>
    </source>
</evidence>
<evidence type="ECO:0000313" key="10">
    <source>
        <dbReference type="Proteomes" id="UP000219048"/>
    </source>
</evidence>
<protein>
    <submittedName>
        <fullName evidence="9">TonB-linked outer membrane protein, SusC/RagA family</fullName>
    </submittedName>
</protein>
<dbReference type="EMBL" id="OBEH01000003">
    <property type="protein sequence ID" value="SNZ00470.1"/>
    <property type="molecule type" value="Genomic_DNA"/>
</dbReference>
<evidence type="ECO:0000256" key="1">
    <source>
        <dbReference type="ARBA" id="ARBA00004571"/>
    </source>
</evidence>
<dbReference type="Pfam" id="PF13715">
    <property type="entry name" value="CarbopepD_reg_2"/>
    <property type="match status" value="1"/>
</dbReference>
<keyword evidence="2 7" id="KW-0813">Transport</keyword>
<organism evidence="9 10">
    <name type="scientific">Flagellimonas pacifica</name>
    <dbReference type="NCBI Taxonomy" id="1247520"/>
    <lineage>
        <taxon>Bacteria</taxon>
        <taxon>Pseudomonadati</taxon>
        <taxon>Bacteroidota</taxon>
        <taxon>Flavobacteriia</taxon>
        <taxon>Flavobacteriales</taxon>
        <taxon>Flavobacteriaceae</taxon>
        <taxon>Flagellimonas</taxon>
    </lineage>
</organism>
<dbReference type="InterPro" id="IPR023996">
    <property type="entry name" value="TonB-dep_OMP_SusC/RagA"/>
</dbReference>
<dbReference type="PROSITE" id="PS52016">
    <property type="entry name" value="TONB_DEPENDENT_REC_3"/>
    <property type="match status" value="1"/>
</dbReference>
<dbReference type="InterPro" id="IPR036942">
    <property type="entry name" value="Beta-barrel_TonB_sf"/>
</dbReference>
<keyword evidence="5 7" id="KW-0472">Membrane</keyword>
<accession>A0A285MTE8</accession>
<evidence type="ECO:0000256" key="3">
    <source>
        <dbReference type="ARBA" id="ARBA00022452"/>
    </source>
</evidence>
<keyword evidence="4 7" id="KW-0812">Transmembrane</keyword>
<keyword evidence="10" id="KW-1185">Reference proteome</keyword>
<dbReference type="InterPro" id="IPR037066">
    <property type="entry name" value="Plug_dom_sf"/>
</dbReference>
<gene>
    <name evidence="9" type="ORF">SAMN06265377_2294</name>
</gene>
<dbReference type="NCBIfam" id="TIGR04057">
    <property type="entry name" value="SusC_RagA_signa"/>
    <property type="match status" value="1"/>
</dbReference>
<dbReference type="InterPro" id="IPR012910">
    <property type="entry name" value="Plug_dom"/>
</dbReference>
<evidence type="ECO:0000256" key="5">
    <source>
        <dbReference type="ARBA" id="ARBA00023136"/>
    </source>
</evidence>
<dbReference type="Gene3D" id="2.60.40.1120">
    <property type="entry name" value="Carboxypeptidase-like, regulatory domain"/>
    <property type="match status" value="1"/>
</dbReference>
<dbReference type="NCBIfam" id="TIGR04056">
    <property type="entry name" value="OMP_RagA_SusC"/>
    <property type="match status" value="1"/>
</dbReference>